<feature type="compositionally biased region" description="Basic and acidic residues" evidence="1">
    <location>
        <begin position="102"/>
        <end position="120"/>
    </location>
</feature>
<dbReference type="HOGENOM" id="CLU_1149832_0_0_2"/>
<dbReference type="Pfam" id="PF13195">
    <property type="entry name" value="DUF4011"/>
    <property type="match status" value="1"/>
</dbReference>
<protein>
    <recommendedName>
        <fullName evidence="4">DUF4011 domain-containing protein</fullName>
    </recommendedName>
</protein>
<evidence type="ECO:0000256" key="1">
    <source>
        <dbReference type="SAM" id="MobiDB-lite"/>
    </source>
</evidence>
<dbReference type="EMBL" id="CP000102">
    <property type="protein sequence ID" value="ABC57318.1"/>
    <property type="molecule type" value="Genomic_DNA"/>
</dbReference>
<accession>Q2NFT5</accession>
<dbReference type="RefSeq" id="WP_011406517.1">
    <property type="nucleotide sequence ID" value="NC_007681.1"/>
</dbReference>
<sequence length="241" mass="28354">MQETKTNEFNKIFDTSRKNLLDMGLRNNLLNFKEVKRTIPIIDEDIGELYNILIVDENSMEFLPKPKKDTNRNTYTLEDKSNRFNEEYVDSGEYVDLDKKDSHNKSIDTRNTHKTEKTHDLQSGTEDINIWQMPTNLDNIPEKYRDLYLQTNLTENELQKRLFSLMQYYKSSIQESGYNTLYLALGFLEWKQTDYEEATHKAPLILIPVEIERQSIDSPFSIKATGEEISLNLSLKHKLLD</sequence>
<gene>
    <name evidence="2" type="ordered locus">Msp_0930</name>
</gene>
<feature type="region of interest" description="Disordered" evidence="1">
    <location>
        <begin position="102"/>
        <end position="121"/>
    </location>
</feature>
<dbReference type="eggNOG" id="arCOG00803">
    <property type="taxonomic scope" value="Archaea"/>
</dbReference>
<dbReference type="STRING" id="339860.Msp_0930"/>
<dbReference type="AlphaFoldDB" id="Q2NFT5"/>
<organism evidence="2 3">
    <name type="scientific">Methanosphaera stadtmanae (strain ATCC 43021 / DSM 3091 / JCM 11832 / MCB-3)</name>
    <dbReference type="NCBI Taxonomy" id="339860"/>
    <lineage>
        <taxon>Archaea</taxon>
        <taxon>Methanobacteriati</taxon>
        <taxon>Methanobacteriota</taxon>
        <taxon>Methanomada group</taxon>
        <taxon>Methanobacteria</taxon>
        <taxon>Methanobacteriales</taxon>
        <taxon>Methanobacteriaceae</taxon>
        <taxon>Methanosphaera</taxon>
    </lineage>
</organism>
<name>Q2NFT5_METST</name>
<keyword evidence="3" id="KW-1185">Reference proteome</keyword>
<evidence type="ECO:0000313" key="3">
    <source>
        <dbReference type="Proteomes" id="UP000001931"/>
    </source>
</evidence>
<dbReference type="InterPro" id="IPR025103">
    <property type="entry name" value="DUF4011"/>
</dbReference>
<dbReference type="GeneID" id="3854916"/>
<dbReference type="Proteomes" id="UP000001931">
    <property type="component" value="Chromosome"/>
</dbReference>
<evidence type="ECO:0000313" key="2">
    <source>
        <dbReference type="EMBL" id="ABC57318.1"/>
    </source>
</evidence>
<evidence type="ECO:0008006" key="4">
    <source>
        <dbReference type="Google" id="ProtNLM"/>
    </source>
</evidence>
<reference evidence="2 3" key="1">
    <citation type="journal article" date="2006" name="J. Bacteriol.">
        <title>The genome sequence of Methanosphaera stadtmanae reveals why this human intestinal archaeon is restricted to methanol and H2 for methane formation and ATP synthesis.</title>
        <authorList>
            <person name="Fricke W.F."/>
            <person name="Seedorf H."/>
            <person name="Henne A."/>
            <person name="Kruer M."/>
            <person name="Liesegang H."/>
            <person name="Hedderich R."/>
            <person name="Gottschalk G."/>
            <person name="Thauer R.K."/>
        </authorList>
    </citation>
    <scope>NUCLEOTIDE SEQUENCE [LARGE SCALE GENOMIC DNA]</scope>
    <source>
        <strain evidence="3">ATCC 43021 / DSM 3091 / JCM 11832 / MCB-3</strain>
    </source>
</reference>
<proteinExistence type="predicted"/>
<dbReference type="KEGG" id="mst:Msp_0930"/>